<dbReference type="AlphaFoldDB" id="A0A7S2XKG7"/>
<feature type="region of interest" description="Disordered" evidence="1">
    <location>
        <begin position="301"/>
        <end position="324"/>
    </location>
</feature>
<feature type="compositionally biased region" description="Polar residues" evidence="1">
    <location>
        <begin position="306"/>
        <end position="315"/>
    </location>
</feature>
<evidence type="ECO:0000256" key="1">
    <source>
        <dbReference type="SAM" id="MobiDB-lite"/>
    </source>
</evidence>
<dbReference type="EMBL" id="HBHQ01007864">
    <property type="protein sequence ID" value="CAD9813429.1"/>
    <property type="molecule type" value="Transcribed_RNA"/>
</dbReference>
<gene>
    <name evidence="2" type="ORF">ASEP1449_LOCUS5254</name>
</gene>
<evidence type="ECO:0000313" key="2">
    <source>
        <dbReference type="EMBL" id="CAD9813429.1"/>
    </source>
</evidence>
<proteinExistence type="predicted"/>
<sequence>MSTTRKALSMVTKEEETMTLEEIEELIRVEKQLLREEDMLQSTEWNHVQRELAAMELRRKWMEADTTDKSSLLEYAQLVRSTGQQGRSMDSKYVLKLQTKLNQAEARAAKVTTDLGKMELYYRGQVIQILKELKQAIRELCETQGNLEGHALKLEKERREVELEYDQKIEDNQRAIARLQADASKDKVPSPQRKNTVPKSPESENPTLDSELSALQEQLSHMQEDKMNAAQRINTEILATKITHLAMDAEDAVQDLEETSAILSMHSIEDEESVYSERPELQRRHSLISRQGKEKLDALLRPPTDNEFNTFNASEEWSAPRKEN</sequence>
<name>A0A7S2XKG7_9STRA</name>
<feature type="region of interest" description="Disordered" evidence="1">
    <location>
        <begin position="181"/>
        <end position="211"/>
    </location>
</feature>
<feature type="compositionally biased region" description="Polar residues" evidence="1">
    <location>
        <begin position="192"/>
        <end position="211"/>
    </location>
</feature>
<protein>
    <submittedName>
        <fullName evidence="2">Uncharacterized protein</fullName>
    </submittedName>
</protein>
<organism evidence="2">
    <name type="scientific">Attheya septentrionalis</name>
    <dbReference type="NCBI Taxonomy" id="420275"/>
    <lineage>
        <taxon>Eukaryota</taxon>
        <taxon>Sar</taxon>
        <taxon>Stramenopiles</taxon>
        <taxon>Ochrophyta</taxon>
        <taxon>Bacillariophyta</taxon>
        <taxon>Coscinodiscophyceae</taxon>
        <taxon>Chaetocerotophycidae</taxon>
        <taxon>Chaetocerotales</taxon>
        <taxon>Attheyaceae</taxon>
        <taxon>Attheya</taxon>
    </lineage>
</organism>
<accession>A0A7S2XKG7</accession>
<reference evidence="2" key="1">
    <citation type="submission" date="2021-01" db="EMBL/GenBank/DDBJ databases">
        <authorList>
            <person name="Corre E."/>
            <person name="Pelletier E."/>
            <person name="Niang G."/>
            <person name="Scheremetjew M."/>
            <person name="Finn R."/>
            <person name="Kale V."/>
            <person name="Holt S."/>
            <person name="Cochrane G."/>
            <person name="Meng A."/>
            <person name="Brown T."/>
            <person name="Cohen L."/>
        </authorList>
    </citation>
    <scope>NUCLEOTIDE SEQUENCE</scope>
    <source>
        <strain evidence="2">CCMP2084</strain>
    </source>
</reference>